<keyword evidence="1" id="KW-0812">Transmembrane</keyword>
<organism evidence="5 6">
    <name type="scientific">Latilactobacillus fuchuensis DSM 14340 = JCM 11249</name>
    <dbReference type="NCBI Taxonomy" id="1423747"/>
    <lineage>
        <taxon>Bacteria</taxon>
        <taxon>Bacillati</taxon>
        <taxon>Bacillota</taxon>
        <taxon>Bacilli</taxon>
        <taxon>Lactobacillales</taxon>
        <taxon>Lactobacillaceae</taxon>
        <taxon>Latilactobacillus</taxon>
    </lineage>
</organism>
<comment type="caution">
    <text evidence="5">The sequence shown here is derived from an EMBL/GenBank/DDBJ whole genome shotgun (WGS) entry which is preliminary data.</text>
</comment>
<dbReference type="PATRIC" id="fig|1423747.3.peg.931"/>
<feature type="chain" id="PRO_5006410228" description="Integral membrane protein" evidence="2">
    <location>
        <begin position="28"/>
        <end position="617"/>
    </location>
</feature>
<feature type="signal peptide" evidence="2">
    <location>
        <begin position="1"/>
        <end position="27"/>
    </location>
</feature>
<sequence length="617" mass="68289">MKTGRLITWLSLLGFIFLANGIKPVQAADTYKINQYQTQVNVQSDGSAQVEQRIRFKIEDDINGIYINQDLSTKTGKTKQLEQPQISVNQQAFTAGGNQAGQYELTNDQQVYRFKLYQPATDGDTLNVVLKYRLTNLIINYRDTAELNWRVIGTGWDSDLDNVAITIQLPKKLAKDQLKSWTHGDLAGQQVVDAAKGQVKITLDSNPANQMLESHLIFPTSVTATNPNRIDQNKRAAILKAEKALAEKANRQRQMQRKMVVILSVILVVIAPIGIWLIARHVKKALPKQSYSTNHPEHVYELPDENGPAVVQYLLNYPGTKDTKTDSLSATILDLVARRHLAIKEVPATTGLFHKNKVTYQIQLIDQTQLTQSEQSLVHWLFDIIGDQGQVTLEQVEAYPKKHNQERFLKAYKAWQTAVQEEAVQTGWLLAKAQSTVTYVTGWLVVSVVLLVASIGGSLIGLLLPWTILSSVILVGYCAWQLKHLKLWSTIGDQKRYEWLGFKQMLKDITSLDMAAVTDVILWDRYLSYATAFGVADRVIKALKVQFSTEVIATMPLGYYYGGFYGVNMGQSFNQALDHSFSTAFSVANATSASGGSGGFSGGSSGGFGGGSGGGTF</sequence>
<evidence type="ECO:0000313" key="5">
    <source>
        <dbReference type="EMBL" id="KRL62039.1"/>
    </source>
</evidence>
<dbReference type="Pfam" id="PF20990">
    <property type="entry name" value="DUF2207_C"/>
    <property type="match status" value="1"/>
</dbReference>
<dbReference type="OrthoDB" id="2138002at2"/>
<dbReference type="eggNOG" id="COG4907">
    <property type="taxonomic scope" value="Bacteria"/>
</dbReference>
<feature type="transmembrane region" description="Helical" evidence="1">
    <location>
        <begin position="259"/>
        <end position="279"/>
    </location>
</feature>
<evidence type="ECO:0000256" key="2">
    <source>
        <dbReference type="SAM" id="SignalP"/>
    </source>
</evidence>
<evidence type="ECO:0000256" key="1">
    <source>
        <dbReference type="SAM" id="Phobius"/>
    </source>
</evidence>
<dbReference type="Pfam" id="PF09972">
    <property type="entry name" value="DUF2207"/>
    <property type="match status" value="1"/>
</dbReference>
<dbReference type="InterPro" id="IPR018702">
    <property type="entry name" value="DUF2207"/>
</dbReference>
<keyword evidence="1" id="KW-1133">Transmembrane helix</keyword>
<keyword evidence="1" id="KW-0472">Membrane</keyword>
<reference evidence="5 6" key="1">
    <citation type="journal article" date="2015" name="Genome Announc.">
        <title>Expanding the biotechnology potential of lactobacilli through comparative genomics of 213 strains and associated genera.</title>
        <authorList>
            <person name="Sun Z."/>
            <person name="Harris H.M."/>
            <person name="McCann A."/>
            <person name="Guo C."/>
            <person name="Argimon S."/>
            <person name="Zhang W."/>
            <person name="Yang X."/>
            <person name="Jeffery I.B."/>
            <person name="Cooney J.C."/>
            <person name="Kagawa T.F."/>
            <person name="Liu W."/>
            <person name="Song Y."/>
            <person name="Salvetti E."/>
            <person name="Wrobel A."/>
            <person name="Rasinkangas P."/>
            <person name="Parkhill J."/>
            <person name="Rea M.C."/>
            <person name="O'Sullivan O."/>
            <person name="Ritari J."/>
            <person name="Douillard F.P."/>
            <person name="Paul Ross R."/>
            <person name="Yang R."/>
            <person name="Briner A.E."/>
            <person name="Felis G.E."/>
            <person name="de Vos W.M."/>
            <person name="Barrangou R."/>
            <person name="Klaenhammer T.R."/>
            <person name="Caufield P.W."/>
            <person name="Cui Y."/>
            <person name="Zhang H."/>
            <person name="O'Toole P.W."/>
        </authorList>
    </citation>
    <scope>NUCLEOTIDE SEQUENCE [LARGE SCALE GENOMIC DNA]</scope>
    <source>
        <strain evidence="5 6">DSM 14340</strain>
    </source>
</reference>
<dbReference type="InterPro" id="IPR048389">
    <property type="entry name" value="YciQ-like_C"/>
</dbReference>
<keyword evidence="2" id="KW-0732">Signal</keyword>
<feature type="domain" description="Predicted membrane protein YciQ-like C-terminal" evidence="4">
    <location>
        <begin position="295"/>
        <end position="543"/>
    </location>
</feature>
<gene>
    <name evidence="5" type="ORF">FC69_GL000911</name>
</gene>
<dbReference type="RefSeq" id="WP_025082611.1">
    <property type="nucleotide sequence ID" value="NZ_AZEX01000001.1"/>
</dbReference>
<dbReference type="EMBL" id="AZEX01000001">
    <property type="protein sequence ID" value="KRL62039.1"/>
    <property type="molecule type" value="Genomic_DNA"/>
</dbReference>
<evidence type="ECO:0000313" key="6">
    <source>
        <dbReference type="Proteomes" id="UP000051264"/>
    </source>
</evidence>
<feature type="transmembrane region" description="Helical" evidence="1">
    <location>
        <begin position="437"/>
        <end position="456"/>
    </location>
</feature>
<accession>A0A0R1RYM2</accession>
<evidence type="ECO:0000259" key="4">
    <source>
        <dbReference type="Pfam" id="PF20990"/>
    </source>
</evidence>
<evidence type="ECO:0008006" key="7">
    <source>
        <dbReference type="Google" id="ProtNLM"/>
    </source>
</evidence>
<protein>
    <recommendedName>
        <fullName evidence="7">Integral membrane protein</fullName>
    </recommendedName>
</protein>
<feature type="domain" description="DUF2207" evidence="3">
    <location>
        <begin position="32"/>
        <end position="218"/>
    </location>
</feature>
<name>A0A0R1RYM2_9LACO</name>
<dbReference type="STRING" id="1423747.FC69_GL000911"/>
<dbReference type="Proteomes" id="UP000051264">
    <property type="component" value="Unassembled WGS sequence"/>
</dbReference>
<proteinExistence type="predicted"/>
<evidence type="ECO:0000259" key="3">
    <source>
        <dbReference type="Pfam" id="PF09972"/>
    </source>
</evidence>
<dbReference type="AlphaFoldDB" id="A0A0R1RYM2"/>